<accession>A0A1W1CUY6</accession>
<dbReference type="GO" id="GO:0008168">
    <property type="term" value="F:methyltransferase activity"/>
    <property type="evidence" value="ECO:0007669"/>
    <property type="project" value="UniProtKB-KW"/>
</dbReference>
<evidence type="ECO:0000256" key="3">
    <source>
        <dbReference type="ARBA" id="ARBA00022603"/>
    </source>
</evidence>
<dbReference type="InterPro" id="IPR000878">
    <property type="entry name" value="4pyrrol_Mease"/>
</dbReference>
<dbReference type="InterPro" id="IPR035996">
    <property type="entry name" value="4pyrrol_Methylase_sf"/>
</dbReference>
<dbReference type="NCBIfam" id="TIGR00096">
    <property type="entry name" value="16S rRNA (cytidine(1402)-2'-O)-methyltransferase"/>
    <property type="match status" value="1"/>
</dbReference>
<name>A0A1W1CUY6_9ZZZZ</name>
<reference evidence="7" key="1">
    <citation type="submission" date="2016-10" db="EMBL/GenBank/DDBJ databases">
        <authorList>
            <person name="de Groot N.N."/>
        </authorList>
    </citation>
    <scope>NUCLEOTIDE SEQUENCE</scope>
</reference>
<evidence type="ECO:0000256" key="5">
    <source>
        <dbReference type="ARBA" id="ARBA00022691"/>
    </source>
</evidence>
<sequence length="272" mass="30635">MLFVVATPIGNLEDITFRAIETLKSVDCILAEDTRHSQKLLSHYQITTKIQSFHEHNEREKTDVIIKQIQQGKSFALISDAGTPLISDPGFILISQAKKQNISVIPIPGVSAAITALCASGLNVNQFSFIGFLPSKKQQRKNNLKILKNRSETLILYESPKRIVDLLIDIAEIYNKNHIICLAKELTKTFETIITKPVSELIKWLNEDIQRQKGEFVVLIHSQVKSNYTDESIYHLTQCLSTELAPAKVAKMVAKITGLSKKECYQLTQNNE</sequence>
<dbReference type="CDD" id="cd11648">
    <property type="entry name" value="RsmI"/>
    <property type="match status" value="1"/>
</dbReference>
<dbReference type="PROSITE" id="PS01296">
    <property type="entry name" value="RSMI"/>
    <property type="match status" value="1"/>
</dbReference>
<dbReference type="SUPFAM" id="SSF53790">
    <property type="entry name" value="Tetrapyrrole methylase"/>
    <property type="match status" value="1"/>
</dbReference>
<evidence type="ECO:0000259" key="6">
    <source>
        <dbReference type="Pfam" id="PF00590"/>
    </source>
</evidence>
<dbReference type="InterPro" id="IPR018063">
    <property type="entry name" value="SAM_MeTrfase_RsmI_CS"/>
</dbReference>
<dbReference type="Pfam" id="PF00590">
    <property type="entry name" value="TP_methylase"/>
    <property type="match status" value="1"/>
</dbReference>
<dbReference type="Gene3D" id="3.40.1010.10">
    <property type="entry name" value="Cobalt-precorrin-4 Transmethylase, Domain 1"/>
    <property type="match status" value="1"/>
</dbReference>
<keyword evidence="2" id="KW-0698">rRNA processing</keyword>
<keyword evidence="4 7" id="KW-0808">Transferase</keyword>
<feature type="domain" description="Tetrapyrrole methylase" evidence="6">
    <location>
        <begin position="1"/>
        <end position="201"/>
    </location>
</feature>
<dbReference type="FunFam" id="3.30.950.10:FF:000002">
    <property type="entry name" value="Ribosomal RNA small subunit methyltransferase I"/>
    <property type="match status" value="1"/>
</dbReference>
<evidence type="ECO:0000313" key="7">
    <source>
        <dbReference type="EMBL" id="SFV69482.1"/>
    </source>
</evidence>
<organism evidence="7">
    <name type="scientific">hydrothermal vent metagenome</name>
    <dbReference type="NCBI Taxonomy" id="652676"/>
    <lineage>
        <taxon>unclassified sequences</taxon>
        <taxon>metagenomes</taxon>
        <taxon>ecological metagenomes</taxon>
    </lineage>
</organism>
<dbReference type="EMBL" id="FPHJ01000066">
    <property type="protein sequence ID" value="SFV69482.1"/>
    <property type="molecule type" value="Genomic_DNA"/>
</dbReference>
<dbReference type="PIRSF" id="PIRSF005917">
    <property type="entry name" value="MTase_YraL"/>
    <property type="match status" value="1"/>
</dbReference>
<keyword evidence="1" id="KW-0963">Cytoplasm</keyword>
<dbReference type="Gene3D" id="3.30.950.10">
    <property type="entry name" value="Methyltransferase, Cobalt-precorrin-4 Transmethylase, Domain 2"/>
    <property type="match status" value="1"/>
</dbReference>
<dbReference type="HAMAP" id="MF_01877">
    <property type="entry name" value="16SrRNA_methyltr_I"/>
    <property type="match status" value="1"/>
</dbReference>
<evidence type="ECO:0000256" key="2">
    <source>
        <dbReference type="ARBA" id="ARBA00022552"/>
    </source>
</evidence>
<gene>
    <name evidence="7" type="ORF">MNB_SUP05-5-147</name>
</gene>
<dbReference type="InterPro" id="IPR014777">
    <property type="entry name" value="4pyrrole_Mease_sub1"/>
</dbReference>
<dbReference type="GO" id="GO:0032259">
    <property type="term" value="P:methylation"/>
    <property type="evidence" value="ECO:0007669"/>
    <property type="project" value="UniProtKB-KW"/>
</dbReference>
<evidence type="ECO:0000256" key="4">
    <source>
        <dbReference type="ARBA" id="ARBA00022679"/>
    </source>
</evidence>
<dbReference type="FunFam" id="3.40.1010.10:FF:000007">
    <property type="entry name" value="Ribosomal RNA small subunit methyltransferase I"/>
    <property type="match status" value="1"/>
</dbReference>
<dbReference type="InterPro" id="IPR014776">
    <property type="entry name" value="4pyrrole_Mease_sub2"/>
</dbReference>
<protein>
    <submittedName>
        <fullName evidence="7">rRNA small subunit methyltransferase I</fullName>
    </submittedName>
</protein>
<evidence type="ECO:0000256" key="1">
    <source>
        <dbReference type="ARBA" id="ARBA00022490"/>
    </source>
</evidence>
<dbReference type="PANTHER" id="PTHR46111:SF1">
    <property type="entry name" value="RIBOSOMAL RNA SMALL SUBUNIT METHYLTRANSFERASE I"/>
    <property type="match status" value="1"/>
</dbReference>
<dbReference type="AlphaFoldDB" id="A0A1W1CUY6"/>
<proteinExistence type="inferred from homology"/>
<keyword evidence="5" id="KW-0949">S-adenosyl-L-methionine</keyword>
<dbReference type="PANTHER" id="PTHR46111">
    <property type="entry name" value="RIBOSOMAL RNA SMALL SUBUNIT METHYLTRANSFERASE I"/>
    <property type="match status" value="1"/>
</dbReference>
<dbReference type="GO" id="GO:0006364">
    <property type="term" value="P:rRNA processing"/>
    <property type="evidence" value="ECO:0007669"/>
    <property type="project" value="UniProtKB-KW"/>
</dbReference>
<dbReference type="InterPro" id="IPR008189">
    <property type="entry name" value="rRNA_ssu_MeTfrase_I"/>
</dbReference>
<keyword evidence="3 7" id="KW-0489">Methyltransferase</keyword>